<evidence type="ECO:0000256" key="3">
    <source>
        <dbReference type="ARBA" id="ARBA00012560"/>
    </source>
</evidence>
<dbReference type="OrthoDB" id="9811841at2"/>
<evidence type="ECO:0000259" key="11">
    <source>
        <dbReference type="SMART" id="SM00642"/>
    </source>
</evidence>
<dbReference type="InterPro" id="IPR006047">
    <property type="entry name" value="GH13_cat_dom"/>
</dbReference>
<evidence type="ECO:0000256" key="1">
    <source>
        <dbReference type="ARBA" id="ARBA00000439"/>
    </source>
</evidence>
<evidence type="ECO:0000256" key="8">
    <source>
        <dbReference type="ARBA" id="ARBA00031423"/>
    </source>
</evidence>
<dbReference type="Pfam" id="PF00128">
    <property type="entry name" value="Alpha-amylase"/>
    <property type="match status" value="1"/>
</dbReference>
<dbReference type="GO" id="GO:0005975">
    <property type="term" value="P:carbohydrate metabolic process"/>
    <property type="evidence" value="ECO:0007669"/>
    <property type="project" value="InterPro"/>
</dbReference>
<dbReference type="InterPro" id="IPR013797">
    <property type="entry name" value="Maltooligo_trehalose_synth_4"/>
</dbReference>
<protein>
    <recommendedName>
        <fullName evidence="4 10">4-alpha-glucanotransferase</fullName>
        <ecNumber evidence="3 10">2.4.1.25</ecNumber>
    </recommendedName>
    <alternativeName>
        <fullName evidence="8 10">Amylomaltase</fullName>
    </alternativeName>
    <alternativeName>
        <fullName evidence="9 10">Disproportionating enzyme</fullName>
    </alternativeName>
</protein>
<name>A0A4R6IRB5_9SPHI</name>
<dbReference type="Gene3D" id="3.30.1590.10">
    <property type="entry name" value="Maltooligosyl trehalose synthase, domain 2"/>
    <property type="match status" value="1"/>
</dbReference>
<dbReference type="Gene3D" id="3.20.20.80">
    <property type="entry name" value="Glycosidases"/>
    <property type="match status" value="3"/>
</dbReference>
<reference evidence="12 13" key="1">
    <citation type="submission" date="2019-03" db="EMBL/GenBank/DDBJ databases">
        <title>Genomic Encyclopedia of Archaeal and Bacterial Type Strains, Phase II (KMG-II): from individual species to whole genera.</title>
        <authorList>
            <person name="Goeker M."/>
        </authorList>
    </citation>
    <scope>NUCLEOTIDE SEQUENCE [LARGE SCALE GENOMIC DNA]</scope>
    <source>
        <strain evidence="12 13">DSM 19034</strain>
    </source>
</reference>
<feature type="domain" description="Glycosyl hydrolase family 13 catalytic" evidence="11">
    <location>
        <begin position="6"/>
        <end position="711"/>
    </location>
</feature>
<comment type="similarity">
    <text evidence="2 10">Belongs to the disproportionating enzyme family.</text>
</comment>
<dbReference type="Pfam" id="PF02446">
    <property type="entry name" value="Glyco_hydro_77"/>
    <property type="match status" value="1"/>
</dbReference>
<comment type="caution">
    <text evidence="12">The sequence shown here is derived from an EMBL/GenBank/DDBJ whole genome shotgun (WGS) entry which is preliminary data.</text>
</comment>
<evidence type="ECO:0000256" key="9">
    <source>
        <dbReference type="ARBA" id="ARBA00031501"/>
    </source>
</evidence>
<keyword evidence="5 10" id="KW-0328">Glycosyltransferase</keyword>
<dbReference type="Gene3D" id="1.10.150.200">
    <property type="entry name" value="Maltooligosyl trehalose synthase, domain 3"/>
    <property type="match status" value="2"/>
</dbReference>
<evidence type="ECO:0000256" key="2">
    <source>
        <dbReference type="ARBA" id="ARBA00005684"/>
    </source>
</evidence>
<dbReference type="InterPro" id="IPR012767">
    <property type="entry name" value="Trehalose_TreY"/>
</dbReference>
<keyword evidence="13" id="KW-1185">Reference proteome</keyword>
<proteinExistence type="inferred from homology"/>
<dbReference type="EMBL" id="SNWM01000001">
    <property type="protein sequence ID" value="TDO24787.1"/>
    <property type="molecule type" value="Genomic_DNA"/>
</dbReference>
<dbReference type="InterPro" id="IPR003385">
    <property type="entry name" value="Glyco_hydro_77"/>
</dbReference>
<keyword evidence="7 10" id="KW-0119">Carbohydrate metabolism</keyword>
<dbReference type="Proteomes" id="UP000295499">
    <property type="component" value="Unassembled WGS sequence"/>
</dbReference>
<keyword evidence="6 10" id="KW-0808">Transferase</keyword>
<evidence type="ECO:0000256" key="10">
    <source>
        <dbReference type="RuleBase" id="RU361207"/>
    </source>
</evidence>
<dbReference type="PANTHER" id="PTHR32438:SF5">
    <property type="entry name" value="4-ALPHA-GLUCANOTRANSFERASE DPE1, CHLOROPLASTIC_AMYLOPLASTIC"/>
    <property type="match status" value="1"/>
</dbReference>
<dbReference type="NCBIfam" id="TIGR02401">
    <property type="entry name" value="trehalose_TreY"/>
    <property type="match status" value="1"/>
</dbReference>
<comment type="catalytic activity">
    <reaction evidence="1 10">
        <text>Transfers a segment of a (1-&gt;4)-alpha-D-glucan to a new position in an acceptor, which may be glucose or a (1-&gt;4)-alpha-D-glucan.</text>
        <dbReference type="EC" id="2.4.1.25"/>
    </reaction>
</comment>
<dbReference type="SMART" id="SM00642">
    <property type="entry name" value="Aamy"/>
    <property type="match status" value="1"/>
</dbReference>
<sequence>MHKPTSTYRVQFHKDFTFKDFKEIIPYLSDLGIQTIYASPIFEASPGSMHGYDTVNPHRINPEIGTEQELKTIAVLLKDRGMGWIQDIVPNHMAYHQNNSWLMDVLEKGPASNYVKYFDINWADKNFEPVMAPFLGDGVDEVINREELRVIDQDGAFKLDYRGTLWPLNVESRNEIGRSKGLEAVNQDKHFLKELVSKQFYRLCSWQETDYKINYRRFFTVNSLICLNMQHEEVFAHYHAYIFDLLGQGIFQGLRIDHIDGLYDPGVYLQRLRDAVGEDTYIVVEKILEDGEVLPANWPIQGTTGYEFLATVNNLFTNGDAEADFSAFYQKISPDKQDIAGQIYEKKRAFLENHMGGELRNLCTLFYELKLDDVGSSENPEPEDLKKVLGEFLVHCPIYRFYGMHFPLKGGQKKELEGIFDLLEHLDNLDNLSIRVLHELLLKKDVTDEQAFQDKITKFFKRCMQFSGPLMAKGVEDTLMYTYNRFIGNNEVGDSPDGFGITGAEFHDRMLDRQKNWPLSLNASATHDTKRGEDVRARLNVLTDCSKRWIKLIKSGKKQNKKFKIKGQPDANDEYLIYQTLSGSLPMPGEEEPDYQLRISAYLEKALREAKRKTTWAEPAENYEKAAQQFAASLLSTTEPFHHKFTDFQRELSDYGIINSLAQLVLKFTCPGVPDVYQGTELWDLSLVDPDNRRPVDYTLRNTWLKALRADGVSLRELWEERYNGKIKLWLQSQLLKLRKEQEFTQASYLPLKVRGKYKDHILAFARIYQREWTVVIVPLQLAAISKVKQHGLQDLDWKNTRVILPDDAPEAWTSCLCKQNGKQHKGLLISEVFVDLPIAILNLKHPGGNRSAGILMHLTALPSAFGIGDMGPEALSFIDFLAASHQKYWQLLPLNPITAEQSFSPYSSVSSMAGNEMLISPELLLDDELLSAEDLAPFKNSVIADIDYAAAYRSKTQLLKIAYRNFIDQGANAPLLPAYRHFIEDEADWLDDFALFTVLKKSNPDGDWITWPEPVRKRDLEALLKLQQNQADEIAEVKWIQFVFFKQWKHLKEYGSINGVALFGDLPFYVSYDSADVWAKPKLFKLDESGNKLGLAGVPPDYFNASGQLWGMPVYNWKEMQQTGYNWWIKRLRKNFELYDLLRLDHFRAFSAFWEVPEGSENAVNGVWVQGPASDFFKTMLAEFGTLPFVAEDLGEIDAPVYALRDEFKMPGMKILQFAFGSDMPYSIHIPHQYETENCVVYTGTHDNNTLLGWYTTEANEKDKKNISAYLGHKVKADTVNDELIRMAYASNARIVIIPLQDILRLDGRARINVPSSTDKNWIWRMQQDALKKSHQQWLGKLAKRYGRI</sequence>
<gene>
    <name evidence="12" type="ORF">CLV32_1080</name>
</gene>
<evidence type="ECO:0000256" key="5">
    <source>
        <dbReference type="ARBA" id="ARBA00022676"/>
    </source>
</evidence>
<dbReference type="EC" id="2.4.1.25" evidence="3 10"/>
<dbReference type="RefSeq" id="WP_133553078.1">
    <property type="nucleotide sequence ID" value="NZ_SNWM01000001.1"/>
</dbReference>
<accession>A0A4R6IRB5</accession>
<dbReference type="InterPro" id="IPR017853">
    <property type="entry name" value="GH"/>
</dbReference>
<evidence type="ECO:0000313" key="12">
    <source>
        <dbReference type="EMBL" id="TDO24787.1"/>
    </source>
</evidence>
<evidence type="ECO:0000256" key="7">
    <source>
        <dbReference type="ARBA" id="ARBA00023277"/>
    </source>
</evidence>
<evidence type="ECO:0000256" key="4">
    <source>
        <dbReference type="ARBA" id="ARBA00020295"/>
    </source>
</evidence>
<dbReference type="Gene3D" id="1.10.10.470">
    <property type="entry name" value="Maltooligosyl trehalose synthase, domain 4"/>
    <property type="match status" value="1"/>
</dbReference>
<evidence type="ECO:0000256" key="6">
    <source>
        <dbReference type="ARBA" id="ARBA00022679"/>
    </source>
</evidence>
<dbReference type="PANTHER" id="PTHR32438">
    <property type="entry name" value="4-ALPHA-GLUCANOTRANSFERASE DPE1, CHLOROPLASTIC/AMYLOPLASTIC"/>
    <property type="match status" value="1"/>
</dbReference>
<dbReference type="GO" id="GO:0004134">
    <property type="term" value="F:4-alpha-glucanotransferase activity"/>
    <property type="evidence" value="ECO:0007669"/>
    <property type="project" value="UniProtKB-EC"/>
</dbReference>
<dbReference type="NCBIfam" id="TIGR00217">
    <property type="entry name" value="malQ"/>
    <property type="match status" value="1"/>
</dbReference>
<dbReference type="SUPFAM" id="SSF51445">
    <property type="entry name" value="(Trans)glycosidases"/>
    <property type="match status" value="2"/>
</dbReference>
<dbReference type="CDD" id="cd11336">
    <property type="entry name" value="AmyAc_MTSase"/>
    <property type="match status" value="1"/>
</dbReference>
<organism evidence="12 13">
    <name type="scientific">Pedobacter duraquae</name>
    <dbReference type="NCBI Taxonomy" id="425511"/>
    <lineage>
        <taxon>Bacteria</taxon>
        <taxon>Pseudomonadati</taxon>
        <taxon>Bacteroidota</taxon>
        <taxon>Sphingobacteriia</taxon>
        <taxon>Sphingobacteriales</taxon>
        <taxon>Sphingobacteriaceae</taxon>
        <taxon>Pedobacter</taxon>
    </lineage>
</organism>
<evidence type="ECO:0000313" key="13">
    <source>
        <dbReference type="Proteomes" id="UP000295499"/>
    </source>
</evidence>
<dbReference type="NCBIfam" id="NF011080">
    <property type="entry name" value="PRK14508.1-3"/>
    <property type="match status" value="1"/>
</dbReference>